<evidence type="ECO:0000313" key="1">
    <source>
        <dbReference type="EMBL" id="PTP20661.1"/>
    </source>
</evidence>
<dbReference type="EMBL" id="PIFK01000084">
    <property type="protein sequence ID" value="PTP20661.1"/>
    <property type="molecule type" value="Genomic_DNA"/>
</dbReference>
<sequence length="201" mass="23794">MINKRFSHRKPLYGVGINDAPYHITKCKYYKKWEKLLGRCYSEQYLQRKPSYREVVVCNEWLLFSNFRAWCIDQEKEVGEISKLELDKDLLGNGSKTYSPTTCCFLPKKVNMFIQTQSRGKYLMGVCMKKGRYASYYRNSLRGVRRFISSHLDQKHAFRAYILKKTELAQEIAYHTDLIPQQHVKDALITFFPNLRSSIIH</sequence>
<reference evidence="1 2" key="1">
    <citation type="submission" date="2017-11" db="EMBL/GenBank/DDBJ databases">
        <title>Population delineation of vibrios coincides with oyster pathogenicity.</title>
        <authorList>
            <person name="Bruto M."/>
            <person name="Labreuche Y."/>
            <person name="James A."/>
            <person name="Piel D."/>
            <person name="Chenivesse S."/>
            <person name="Petton B."/>
            <person name="Polz M.F."/>
            <person name="Le Roux F."/>
        </authorList>
    </citation>
    <scope>NUCLEOTIDE SEQUENCE [LARGE SCALE GENOMIC DNA]</scope>
    <source>
        <strain evidence="1 2">FF_144</strain>
    </source>
</reference>
<proteinExistence type="predicted"/>
<dbReference type="AlphaFoldDB" id="A0A2T5EJX8"/>
<protein>
    <submittedName>
        <fullName evidence="1">Uncharacterized protein</fullName>
    </submittedName>
</protein>
<accession>A0A2T5EJX8</accession>
<dbReference type="Proteomes" id="UP000244197">
    <property type="component" value="Unassembled WGS sequence"/>
</dbReference>
<organism evidence="1 2">
    <name type="scientific">Vibrio splendidus</name>
    <dbReference type="NCBI Taxonomy" id="29497"/>
    <lineage>
        <taxon>Bacteria</taxon>
        <taxon>Pseudomonadati</taxon>
        <taxon>Pseudomonadota</taxon>
        <taxon>Gammaproteobacteria</taxon>
        <taxon>Vibrionales</taxon>
        <taxon>Vibrionaceae</taxon>
        <taxon>Vibrio</taxon>
    </lineage>
</organism>
<name>A0A2T5EJX8_VIBSP</name>
<gene>
    <name evidence="1" type="ORF">CWO07_24025</name>
</gene>
<dbReference type="RefSeq" id="WP_108188356.1">
    <property type="nucleotide sequence ID" value="NZ_PIFK01000084.1"/>
</dbReference>
<evidence type="ECO:0000313" key="2">
    <source>
        <dbReference type="Proteomes" id="UP000244197"/>
    </source>
</evidence>
<comment type="caution">
    <text evidence="1">The sequence shown here is derived from an EMBL/GenBank/DDBJ whole genome shotgun (WGS) entry which is preliminary data.</text>
</comment>